<dbReference type="OrthoDB" id="10036177at2759"/>
<proteinExistence type="inferred from homology"/>
<reference evidence="3" key="1">
    <citation type="submission" date="2021-01" db="UniProtKB">
        <authorList>
            <consortium name="EnsemblMetazoa"/>
        </authorList>
    </citation>
    <scope>IDENTIFICATION</scope>
</reference>
<evidence type="ECO:0000313" key="4">
    <source>
        <dbReference type="Proteomes" id="UP000594262"/>
    </source>
</evidence>
<feature type="compositionally biased region" description="Polar residues" evidence="2">
    <location>
        <begin position="61"/>
        <end position="85"/>
    </location>
</feature>
<dbReference type="PANTHER" id="PTHR22227:SF6">
    <property type="entry name" value="FAMILY WITH SEQUENCE SIMILARITY 122B ISOFORM X1"/>
    <property type="match status" value="1"/>
</dbReference>
<feature type="compositionally biased region" description="Low complexity" evidence="2">
    <location>
        <begin position="335"/>
        <end position="344"/>
    </location>
</feature>
<comment type="similarity">
    <text evidence="1">Belongs to the FAM122 family.</text>
</comment>
<feature type="region of interest" description="Disordered" evidence="2">
    <location>
        <begin position="232"/>
        <end position="348"/>
    </location>
</feature>
<dbReference type="PANTHER" id="PTHR22227">
    <property type="entry name" value="FAMILY WITH SEQUENCE SIMILARITY 122B ISOFORM X1"/>
    <property type="match status" value="1"/>
</dbReference>
<dbReference type="GO" id="GO:0004865">
    <property type="term" value="F:protein serine/threonine phosphatase inhibitor activity"/>
    <property type="evidence" value="ECO:0007669"/>
    <property type="project" value="InterPro"/>
</dbReference>
<dbReference type="InterPro" id="IPR026716">
    <property type="entry name" value="PBIR1/2/3"/>
</dbReference>
<feature type="region of interest" description="Disordered" evidence="2">
    <location>
        <begin position="61"/>
        <end position="144"/>
    </location>
</feature>
<dbReference type="EnsemblMetazoa" id="CLYHEMT021034.1">
    <property type="protein sequence ID" value="CLYHEMP021034.1"/>
    <property type="gene ID" value="CLYHEMG021034"/>
</dbReference>
<evidence type="ECO:0000256" key="2">
    <source>
        <dbReference type="SAM" id="MobiDB-lite"/>
    </source>
</evidence>
<feature type="region of interest" description="Disordered" evidence="2">
    <location>
        <begin position="370"/>
        <end position="406"/>
    </location>
</feature>
<feature type="compositionally biased region" description="Low complexity" evidence="2">
    <location>
        <begin position="92"/>
        <end position="101"/>
    </location>
</feature>
<dbReference type="GeneID" id="136802436"/>
<feature type="compositionally biased region" description="Low complexity" evidence="2">
    <location>
        <begin position="299"/>
        <end position="319"/>
    </location>
</feature>
<feature type="compositionally biased region" description="Low complexity" evidence="2">
    <location>
        <begin position="252"/>
        <end position="264"/>
    </location>
</feature>
<dbReference type="AlphaFoldDB" id="A0A7M5XD59"/>
<dbReference type="RefSeq" id="XP_066915268.1">
    <property type="nucleotide sequence ID" value="XM_067059167.1"/>
</dbReference>
<evidence type="ECO:0000256" key="1">
    <source>
        <dbReference type="ARBA" id="ARBA00006725"/>
    </source>
</evidence>
<sequence length="406" mass="44686">MAESKQARNSGGKEETPMETEENIVKDELSVADKLLRRTISAPNDGMNESNSDAVFSPVIQASSFQRQRSGSLNGYESTPESSTIHKMRPKSTSSCRSSSFSDDERVLNLSPHIRRPRTHSFSDSLNVDCSSPSPSPIPIGSPAPRVLQIRREESVDELTRERNKEWENNSAINLSRSWDETSWLGDKNFAVTNEQREKRDSLDEFVFNTGSISPSLSSPVRIIDKIQHNRSLTPSPIGVPISPNQRRFRRSLSPSNLRPSILSSKRKLDPDDDSMGSPAKRSSHFYPPPSSLNTHQLNSHSISSCSSPDHPSDSNSNHCSCDEDSGSEPAFIAHSHSSSTSHTPVSNPLSCDTRTGFAFVKPRYVAPQSPLAAGHNSHPPPSSHEVRKSTLGPSSYTFAPVKERS</sequence>
<accession>A0A7M5XD59</accession>
<feature type="compositionally biased region" description="Polar residues" evidence="2">
    <location>
        <begin position="120"/>
        <end position="130"/>
    </location>
</feature>
<organism evidence="3 4">
    <name type="scientific">Clytia hemisphaerica</name>
    <dbReference type="NCBI Taxonomy" id="252671"/>
    <lineage>
        <taxon>Eukaryota</taxon>
        <taxon>Metazoa</taxon>
        <taxon>Cnidaria</taxon>
        <taxon>Hydrozoa</taxon>
        <taxon>Hydroidolina</taxon>
        <taxon>Leptothecata</taxon>
        <taxon>Obeliida</taxon>
        <taxon>Clytiidae</taxon>
        <taxon>Clytia</taxon>
    </lineage>
</organism>
<dbReference type="Proteomes" id="UP000594262">
    <property type="component" value="Unplaced"/>
</dbReference>
<protein>
    <submittedName>
        <fullName evidence="3">Uncharacterized protein</fullName>
    </submittedName>
</protein>
<evidence type="ECO:0000313" key="3">
    <source>
        <dbReference type="EnsemblMetazoa" id="CLYHEMP021034.1"/>
    </source>
</evidence>
<name>A0A7M5XD59_9CNID</name>
<keyword evidence="4" id="KW-1185">Reference proteome</keyword>
<feature type="region of interest" description="Disordered" evidence="2">
    <location>
        <begin position="1"/>
        <end position="27"/>
    </location>
</feature>